<reference evidence="2 3" key="1">
    <citation type="journal article" date="2022" name="Nat. Ecol. Evol.">
        <title>A masculinizing supergene underlies an exaggerated male reproductive morph in a spider.</title>
        <authorList>
            <person name="Hendrickx F."/>
            <person name="De Corte Z."/>
            <person name="Sonet G."/>
            <person name="Van Belleghem S.M."/>
            <person name="Kostlbacher S."/>
            <person name="Vangestel C."/>
        </authorList>
    </citation>
    <scope>NUCLEOTIDE SEQUENCE [LARGE SCALE GENOMIC DNA]</scope>
    <source>
        <strain evidence="2">W744_W776</strain>
    </source>
</reference>
<proteinExistence type="predicted"/>
<dbReference type="EMBL" id="JAFNEN010000649">
    <property type="protein sequence ID" value="KAG8179109.1"/>
    <property type="molecule type" value="Genomic_DNA"/>
</dbReference>
<sequence length="70" mass="7699">MSANGVTLVSKVCDNLTTSQNRSADEVDACPSRKRRQEANLPSTDPQIQDGRVYGEASKRDISLRCESSR</sequence>
<evidence type="ECO:0000313" key="3">
    <source>
        <dbReference type="Proteomes" id="UP000827092"/>
    </source>
</evidence>
<evidence type="ECO:0000313" key="2">
    <source>
        <dbReference type="EMBL" id="KAG8179109.1"/>
    </source>
</evidence>
<dbReference type="AlphaFoldDB" id="A0AAV6U656"/>
<keyword evidence="3" id="KW-1185">Reference proteome</keyword>
<name>A0AAV6U656_9ARAC</name>
<feature type="region of interest" description="Disordered" evidence="1">
    <location>
        <begin position="20"/>
        <end position="70"/>
    </location>
</feature>
<dbReference type="Proteomes" id="UP000827092">
    <property type="component" value="Unassembled WGS sequence"/>
</dbReference>
<feature type="compositionally biased region" description="Basic and acidic residues" evidence="1">
    <location>
        <begin position="57"/>
        <end position="70"/>
    </location>
</feature>
<comment type="caution">
    <text evidence="2">The sequence shown here is derived from an EMBL/GenBank/DDBJ whole genome shotgun (WGS) entry which is preliminary data.</text>
</comment>
<evidence type="ECO:0000256" key="1">
    <source>
        <dbReference type="SAM" id="MobiDB-lite"/>
    </source>
</evidence>
<gene>
    <name evidence="2" type="ORF">JTE90_005465</name>
</gene>
<accession>A0AAV6U656</accession>
<protein>
    <submittedName>
        <fullName evidence="2">Uncharacterized protein</fullName>
    </submittedName>
</protein>
<organism evidence="2 3">
    <name type="scientific">Oedothorax gibbosus</name>
    <dbReference type="NCBI Taxonomy" id="931172"/>
    <lineage>
        <taxon>Eukaryota</taxon>
        <taxon>Metazoa</taxon>
        <taxon>Ecdysozoa</taxon>
        <taxon>Arthropoda</taxon>
        <taxon>Chelicerata</taxon>
        <taxon>Arachnida</taxon>
        <taxon>Araneae</taxon>
        <taxon>Araneomorphae</taxon>
        <taxon>Entelegynae</taxon>
        <taxon>Araneoidea</taxon>
        <taxon>Linyphiidae</taxon>
        <taxon>Erigoninae</taxon>
        <taxon>Oedothorax</taxon>
    </lineage>
</organism>